<accession>X1JX55</accession>
<proteinExistence type="predicted"/>
<comment type="caution">
    <text evidence="2">The sequence shown here is derived from an EMBL/GenBank/DDBJ whole genome shotgun (WGS) entry which is preliminary data.</text>
</comment>
<evidence type="ECO:0000259" key="1">
    <source>
        <dbReference type="Pfam" id="PF13439"/>
    </source>
</evidence>
<evidence type="ECO:0000313" key="2">
    <source>
        <dbReference type="EMBL" id="GAH82849.1"/>
    </source>
</evidence>
<name>X1JX55_9ZZZZ</name>
<dbReference type="Pfam" id="PF13439">
    <property type="entry name" value="Glyco_transf_4"/>
    <property type="match status" value="1"/>
</dbReference>
<dbReference type="SUPFAM" id="SSF53756">
    <property type="entry name" value="UDP-Glycosyltransferase/glycogen phosphorylase"/>
    <property type="match status" value="1"/>
</dbReference>
<dbReference type="AlphaFoldDB" id="X1JX55"/>
<dbReference type="InterPro" id="IPR028098">
    <property type="entry name" value="Glyco_trans_4-like_N"/>
</dbReference>
<reference evidence="2" key="1">
    <citation type="journal article" date="2014" name="Front. Microbiol.">
        <title>High frequency of phylogenetically diverse reductive dehalogenase-homologous genes in deep subseafloor sedimentary metagenomes.</title>
        <authorList>
            <person name="Kawai M."/>
            <person name="Futagami T."/>
            <person name="Toyoda A."/>
            <person name="Takaki Y."/>
            <person name="Nishi S."/>
            <person name="Hori S."/>
            <person name="Arai W."/>
            <person name="Tsubouchi T."/>
            <person name="Morono Y."/>
            <person name="Uchiyama I."/>
            <person name="Ito T."/>
            <person name="Fujiyama A."/>
            <person name="Inagaki F."/>
            <person name="Takami H."/>
        </authorList>
    </citation>
    <scope>NUCLEOTIDE SEQUENCE</scope>
    <source>
        <strain evidence="2">Expedition CK06-06</strain>
    </source>
</reference>
<protein>
    <recommendedName>
        <fullName evidence="1">Glycosyltransferase subfamily 4-like N-terminal domain-containing protein</fullName>
    </recommendedName>
</protein>
<gene>
    <name evidence="2" type="ORF">S03H2_63193</name>
</gene>
<feature type="domain" description="Glycosyltransferase subfamily 4-like N-terminal" evidence="1">
    <location>
        <begin position="25"/>
        <end position="143"/>
    </location>
</feature>
<sequence>MGSSLEKGRVKICILTSVHPPFDGRVFHKEAKALVKGGYSVALIAQHTKEETVDGVRIVPLPKPKNRFERMTKVVWKLLKLALKEKADVYHFHDPELIPVGVILKFFGKKVIYDIHENVPKQILNKDWVGNVYVRRLVAFITNIVEKLGAFLFDGIA</sequence>
<organism evidence="2">
    <name type="scientific">marine sediment metagenome</name>
    <dbReference type="NCBI Taxonomy" id="412755"/>
    <lineage>
        <taxon>unclassified sequences</taxon>
        <taxon>metagenomes</taxon>
        <taxon>ecological metagenomes</taxon>
    </lineage>
</organism>
<feature type="non-terminal residue" evidence="2">
    <location>
        <position position="157"/>
    </location>
</feature>
<dbReference type="EMBL" id="BARU01040916">
    <property type="protein sequence ID" value="GAH82849.1"/>
    <property type="molecule type" value="Genomic_DNA"/>
</dbReference>
<dbReference type="Gene3D" id="3.40.50.2000">
    <property type="entry name" value="Glycogen Phosphorylase B"/>
    <property type="match status" value="1"/>
</dbReference>